<dbReference type="RefSeq" id="WP_263571255.1">
    <property type="nucleotide sequence ID" value="NZ_JAJIRN010000004.1"/>
</dbReference>
<dbReference type="PROSITE" id="PS51063">
    <property type="entry name" value="HTH_CRP_2"/>
    <property type="match status" value="1"/>
</dbReference>
<evidence type="ECO:0000259" key="4">
    <source>
        <dbReference type="PROSITE" id="PS51063"/>
    </source>
</evidence>
<dbReference type="EMBL" id="JAJIRN010000004">
    <property type="protein sequence ID" value="MCV2368669.1"/>
    <property type="molecule type" value="Genomic_DNA"/>
</dbReference>
<dbReference type="Pfam" id="PF13545">
    <property type="entry name" value="HTH_Crp_2"/>
    <property type="match status" value="1"/>
</dbReference>
<dbReference type="InterPro" id="IPR018490">
    <property type="entry name" value="cNMP-bd_dom_sf"/>
</dbReference>
<dbReference type="InterPro" id="IPR012318">
    <property type="entry name" value="HTH_CRP"/>
</dbReference>
<evidence type="ECO:0000256" key="2">
    <source>
        <dbReference type="ARBA" id="ARBA00023125"/>
    </source>
</evidence>
<evidence type="ECO:0000313" key="5">
    <source>
        <dbReference type="EMBL" id="MCV2368669.1"/>
    </source>
</evidence>
<feature type="domain" description="HTH crp-type" evidence="4">
    <location>
        <begin position="164"/>
        <end position="231"/>
    </location>
</feature>
<dbReference type="PANTHER" id="PTHR24567:SF74">
    <property type="entry name" value="HTH-TYPE TRANSCRIPTIONAL REGULATOR ARCR"/>
    <property type="match status" value="1"/>
</dbReference>
<name>A0ABT2YF39_9BURK</name>
<dbReference type="SUPFAM" id="SSF51206">
    <property type="entry name" value="cAMP-binding domain-like"/>
    <property type="match status" value="1"/>
</dbReference>
<dbReference type="InterPro" id="IPR036390">
    <property type="entry name" value="WH_DNA-bd_sf"/>
</dbReference>
<dbReference type="InterPro" id="IPR014710">
    <property type="entry name" value="RmlC-like_jellyroll"/>
</dbReference>
<comment type="caution">
    <text evidence="5">The sequence shown here is derived from an EMBL/GenBank/DDBJ whole genome shotgun (WGS) entry which is preliminary data.</text>
</comment>
<dbReference type="InterPro" id="IPR050397">
    <property type="entry name" value="Env_Response_Regulators"/>
</dbReference>
<dbReference type="Gene3D" id="1.10.10.10">
    <property type="entry name" value="Winged helix-like DNA-binding domain superfamily/Winged helix DNA-binding domain"/>
    <property type="match status" value="1"/>
</dbReference>
<evidence type="ECO:0000256" key="1">
    <source>
        <dbReference type="ARBA" id="ARBA00023015"/>
    </source>
</evidence>
<reference evidence="5 6" key="1">
    <citation type="submission" date="2021-11" db="EMBL/GenBank/DDBJ databases">
        <authorList>
            <person name="Liang Q."/>
            <person name="Mou H."/>
            <person name="Liu Z."/>
        </authorList>
    </citation>
    <scope>NUCLEOTIDE SEQUENCE [LARGE SCALE GENOMIC DNA]</scope>
    <source>
        <strain evidence="5 6">CHU3</strain>
    </source>
</reference>
<gene>
    <name evidence="5" type="ORF">LNV07_11265</name>
</gene>
<dbReference type="SMART" id="SM00419">
    <property type="entry name" value="HTH_CRP"/>
    <property type="match status" value="1"/>
</dbReference>
<protein>
    <submittedName>
        <fullName evidence="5">Crp/Fnr family transcriptional regulator</fullName>
    </submittedName>
</protein>
<accession>A0ABT2YF39</accession>
<keyword evidence="2" id="KW-0238">DNA-binding</keyword>
<dbReference type="Proteomes" id="UP001209701">
    <property type="component" value="Unassembled WGS sequence"/>
</dbReference>
<organism evidence="5 6">
    <name type="scientific">Roseateles oligotrophus</name>
    <dbReference type="NCBI Taxonomy" id="1769250"/>
    <lineage>
        <taxon>Bacteria</taxon>
        <taxon>Pseudomonadati</taxon>
        <taxon>Pseudomonadota</taxon>
        <taxon>Betaproteobacteria</taxon>
        <taxon>Burkholderiales</taxon>
        <taxon>Sphaerotilaceae</taxon>
        <taxon>Roseateles</taxon>
    </lineage>
</organism>
<proteinExistence type="predicted"/>
<dbReference type="InterPro" id="IPR000595">
    <property type="entry name" value="cNMP-bd_dom"/>
</dbReference>
<sequence>METATLIEPNRLVQTWQPANNPSALDCVLGPPRLSDAELHALAPISQTRQLPMGAAVFTRCQAATHLVAVLSGVVGLGSAGDDQQFHLERSVHGPAWLDLSSAWLGSGHAQDARVLQPASVLELPLDGMRPLLARFPDMRERLMLGLAQTVQSLTGATHDLMSKDAQKRLATWLLQRSPVQGEDVALKERKRELAAQLAITPETLSRLLRQLMSAGLIEVKGYSIKLLNLAALQNLAHG</sequence>
<keyword evidence="3" id="KW-0804">Transcription</keyword>
<keyword evidence="1" id="KW-0805">Transcription regulation</keyword>
<dbReference type="Gene3D" id="2.60.120.10">
    <property type="entry name" value="Jelly Rolls"/>
    <property type="match status" value="1"/>
</dbReference>
<evidence type="ECO:0000313" key="6">
    <source>
        <dbReference type="Proteomes" id="UP001209701"/>
    </source>
</evidence>
<dbReference type="CDD" id="cd00038">
    <property type="entry name" value="CAP_ED"/>
    <property type="match status" value="1"/>
</dbReference>
<dbReference type="SUPFAM" id="SSF46785">
    <property type="entry name" value="Winged helix' DNA-binding domain"/>
    <property type="match status" value="1"/>
</dbReference>
<evidence type="ECO:0000256" key="3">
    <source>
        <dbReference type="ARBA" id="ARBA00023163"/>
    </source>
</evidence>
<dbReference type="InterPro" id="IPR036388">
    <property type="entry name" value="WH-like_DNA-bd_sf"/>
</dbReference>
<keyword evidence="6" id="KW-1185">Reference proteome</keyword>
<dbReference type="PANTHER" id="PTHR24567">
    <property type="entry name" value="CRP FAMILY TRANSCRIPTIONAL REGULATORY PROTEIN"/>
    <property type="match status" value="1"/>
</dbReference>